<dbReference type="AlphaFoldDB" id="A0A3S5ATC1"/>
<dbReference type="OrthoDB" id="44789at2759"/>
<protein>
    <recommendedName>
        <fullName evidence="1">CBS domain-containing protein</fullName>
    </recommendedName>
</protein>
<comment type="caution">
    <text evidence="2">The sequence shown here is derived from an EMBL/GenBank/DDBJ whole genome shotgun (WGS) entry which is preliminary data.</text>
</comment>
<dbReference type="EMBL" id="CAAALY010091026">
    <property type="protein sequence ID" value="VEL27927.1"/>
    <property type="molecule type" value="Genomic_DNA"/>
</dbReference>
<evidence type="ECO:0000313" key="2">
    <source>
        <dbReference type="EMBL" id="VEL27927.1"/>
    </source>
</evidence>
<dbReference type="Proteomes" id="UP000784294">
    <property type="component" value="Unassembled WGS sequence"/>
</dbReference>
<keyword evidence="3" id="KW-1185">Reference proteome</keyword>
<feature type="domain" description="CBS" evidence="1">
    <location>
        <begin position="1"/>
        <end position="42"/>
    </location>
</feature>
<sequence length="43" mass="4771">MTVGDVEHLLARSDVKGFPVVVSKASQYLVGWVTRRDLIWALG</sequence>
<dbReference type="InterPro" id="IPR000644">
    <property type="entry name" value="CBS_dom"/>
</dbReference>
<dbReference type="Gene3D" id="3.10.580.20">
    <property type="match status" value="1"/>
</dbReference>
<name>A0A3S5ATC1_9PLAT</name>
<dbReference type="Pfam" id="PF00571">
    <property type="entry name" value="CBS"/>
    <property type="match status" value="1"/>
</dbReference>
<evidence type="ECO:0000313" key="3">
    <source>
        <dbReference type="Proteomes" id="UP000784294"/>
    </source>
</evidence>
<evidence type="ECO:0000259" key="1">
    <source>
        <dbReference type="Pfam" id="PF00571"/>
    </source>
</evidence>
<proteinExistence type="predicted"/>
<dbReference type="InterPro" id="IPR046342">
    <property type="entry name" value="CBS_dom_sf"/>
</dbReference>
<reference evidence="2" key="1">
    <citation type="submission" date="2018-11" db="EMBL/GenBank/DDBJ databases">
        <authorList>
            <consortium name="Pathogen Informatics"/>
        </authorList>
    </citation>
    <scope>NUCLEOTIDE SEQUENCE</scope>
</reference>
<dbReference type="SUPFAM" id="SSF54631">
    <property type="entry name" value="CBS-domain pair"/>
    <property type="match status" value="1"/>
</dbReference>
<gene>
    <name evidence="2" type="ORF">PXEA_LOCUS21367</name>
</gene>
<organism evidence="2 3">
    <name type="scientific">Protopolystoma xenopodis</name>
    <dbReference type="NCBI Taxonomy" id="117903"/>
    <lineage>
        <taxon>Eukaryota</taxon>
        <taxon>Metazoa</taxon>
        <taxon>Spiralia</taxon>
        <taxon>Lophotrochozoa</taxon>
        <taxon>Platyhelminthes</taxon>
        <taxon>Monogenea</taxon>
        <taxon>Polyopisthocotylea</taxon>
        <taxon>Polystomatidea</taxon>
        <taxon>Polystomatidae</taxon>
        <taxon>Protopolystoma</taxon>
    </lineage>
</organism>
<accession>A0A3S5ATC1</accession>